<dbReference type="GO" id="GO:0003924">
    <property type="term" value="F:GTPase activity"/>
    <property type="evidence" value="ECO:0007669"/>
    <property type="project" value="InterPro"/>
</dbReference>
<evidence type="ECO:0000313" key="3">
    <source>
        <dbReference type="EMBL" id="JAG21489.1"/>
    </source>
</evidence>
<dbReference type="PANTHER" id="PTHR47978">
    <property type="match status" value="1"/>
</dbReference>
<name>A0A0A9XND0_LYGHE</name>
<sequence length="117" mass="13415">MCASSHQGLRRLVKHSYTILLVGNPRVGKSSLMHRFVGKYSEYVDPGSRGIEQKNIIIGNDSLVRIVVHDTDPNFRSMLESYYNFAVGIFLTYAIDDRQSFDSLVSWLEHFQIFGQE</sequence>
<comment type="similarity">
    <text evidence="1">Belongs to the small GTPase superfamily. Rab family.</text>
</comment>
<dbReference type="SUPFAM" id="SSF52540">
    <property type="entry name" value="P-loop containing nucleoside triphosphate hydrolases"/>
    <property type="match status" value="1"/>
</dbReference>
<evidence type="ECO:0000256" key="2">
    <source>
        <dbReference type="ARBA" id="ARBA00022741"/>
    </source>
</evidence>
<dbReference type="PROSITE" id="PS51419">
    <property type="entry name" value="RAB"/>
    <property type="match status" value="1"/>
</dbReference>
<dbReference type="Gene3D" id="3.40.50.300">
    <property type="entry name" value="P-loop containing nucleotide triphosphate hydrolases"/>
    <property type="match status" value="1"/>
</dbReference>
<dbReference type="GO" id="GO:0005525">
    <property type="term" value="F:GTP binding"/>
    <property type="evidence" value="ECO:0007669"/>
    <property type="project" value="InterPro"/>
</dbReference>
<proteinExistence type="inferred from homology"/>
<evidence type="ECO:0000256" key="1">
    <source>
        <dbReference type="ARBA" id="ARBA00006270"/>
    </source>
</evidence>
<dbReference type="Pfam" id="PF00071">
    <property type="entry name" value="Ras"/>
    <property type="match status" value="1"/>
</dbReference>
<reference evidence="3" key="1">
    <citation type="journal article" date="2014" name="PLoS ONE">
        <title>Transcriptome-Based Identification of ABC Transporters in the Western Tarnished Plant Bug Lygus hesperus.</title>
        <authorList>
            <person name="Hull J.J."/>
            <person name="Chaney K."/>
            <person name="Geib S.M."/>
            <person name="Fabrick J.A."/>
            <person name="Brent C.S."/>
            <person name="Walsh D."/>
            <person name="Lavine L.C."/>
        </authorList>
    </citation>
    <scope>NUCLEOTIDE SEQUENCE</scope>
</reference>
<dbReference type="InterPro" id="IPR001806">
    <property type="entry name" value="Small_GTPase"/>
</dbReference>
<dbReference type="AlphaFoldDB" id="A0A0A9XND0"/>
<protein>
    <submittedName>
        <fullName evidence="3">Ras-related protein RABA4d</fullName>
    </submittedName>
</protein>
<dbReference type="EMBL" id="GBHO01022115">
    <property type="protein sequence ID" value="JAG21489.1"/>
    <property type="molecule type" value="Transcribed_RNA"/>
</dbReference>
<keyword evidence="2" id="KW-0547">Nucleotide-binding</keyword>
<reference evidence="3" key="2">
    <citation type="submission" date="2014-07" db="EMBL/GenBank/DDBJ databases">
        <authorList>
            <person name="Hull J."/>
        </authorList>
    </citation>
    <scope>NUCLEOTIDE SEQUENCE</scope>
</reference>
<dbReference type="InterPro" id="IPR027417">
    <property type="entry name" value="P-loop_NTPase"/>
</dbReference>
<organism evidence="3">
    <name type="scientific">Lygus hesperus</name>
    <name type="common">Western plant bug</name>
    <dbReference type="NCBI Taxonomy" id="30085"/>
    <lineage>
        <taxon>Eukaryota</taxon>
        <taxon>Metazoa</taxon>
        <taxon>Ecdysozoa</taxon>
        <taxon>Arthropoda</taxon>
        <taxon>Hexapoda</taxon>
        <taxon>Insecta</taxon>
        <taxon>Pterygota</taxon>
        <taxon>Neoptera</taxon>
        <taxon>Paraneoptera</taxon>
        <taxon>Hemiptera</taxon>
        <taxon>Heteroptera</taxon>
        <taxon>Panheteroptera</taxon>
        <taxon>Cimicomorpha</taxon>
        <taxon>Miridae</taxon>
        <taxon>Mirini</taxon>
        <taxon>Lygus</taxon>
    </lineage>
</organism>
<feature type="non-terminal residue" evidence="3">
    <location>
        <position position="117"/>
    </location>
</feature>
<accession>A0A0A9XND0</accession>
<gene>
    <name evidence="3" type="primary">RABA4D</name>
    <name evidence="3" type="ORF">CM83_104292</name>
</gene>